<protein>
    <submittedName>
        <fullName evidence="2">Uncharacterized protein</fullName>
    </submittedName>
</protein>
<feature type="compositionally biased region" description="Basic residues" evidence="1">
    <location>
        <begin position="69"/>
        <end position="82"/>
    </location>
</feature>
<reference evidence="2" key="3">
    <citation type="journal article" date="2017" name="Nature">
        <title>Genome sequence of the progenitor of the wheat D genome Aegilops tauschii.</title>
        <authorList>
            <person name="Luo M.C."/>
            <person name="Gu Y.Q."/>
            <person name="Puiu D."/>
            <person name="Wang H."/>
            <person name="Twardziok S.O."/>
            <person name="Deal K.R."/>
            <person name="Huo N."/>
            <person name="Zhu T."/>
            <person name="Wang L."/>
            <person name="Wang Y."/>
            <person name="McGuire P.E."/>
            <person name="Liu S."/>
            <person name="Long H."/>
            <person name="Ramasamy R.K."/>
            <person name="Rodriguez J.C."/>
            <person name="Van S.L."/>
            <person name="Yuan L."/>
            <person name="Wang Z."/>
            <person name="Xia Z."/>
            <person name="Xiao L."/>
            <person name="Anderson O.D."/>
            <person name="Ouyang S."/>
            <person name="Liang Y."/>
            <person name="Zimin A.V."/>
            <person name="Pertea G."/>
            <person name="Qi P."/>
            <person name="Bennetzen J.L."/>
            <person name="Dai X."/>
            <person name="Dawson M.W."/>
            <person name="Muller H.G."/>
            <person name="Kugler K."/>
            <person name="Rivarola-Duarte L."/>
            <person name="Spannagl M."/>
            <person name="Mayer K.F.X."/>
            <person name="Lu F.H."/>
            <person name="Bevan M.W."/>
            <person name="Leroy P."/>
            <person name="Li P."/>
            <person name="You F.M."/>
            <person name="Sun Q."/>
            <person name="Liu Z."/>
            <person name="Lyons E."/>
            <person name="Wicker T."/>
            <person name="Salzberg S.L."/>
            <person name="Devos K.M."/>
            <person name="Dvorak J."/>
        </authorList>
    </citation>
    <scope>NUCLEOTIDE SEQUENCE [LARGE SCALE GENOMIC DNA]</scope>
    <source>
        <strain evidence="2">cv. AL8/78</strain>
    </source>
</reference>
<proteinExistence type="predicted"/>
<dbReference type="EnsemblPlants" id="AET1Gv21018100.9">
    <property type="protein sequence ID" value="AET1Gv21018100.9"/>
    <property type="gene ID" value="AET1Gv21018100"/>
</dbReference>
<keyword evidence="3" id="KW-1185">Reference proteome</keyword>
<organism evidence="2 3">
    <name type="scientific">Aegilops tauschii subsp. strangulata</name>
    <name type="common">Goatgrass</name>
    <dbReference type="NCBI Taxonomy" id="200361"/>
    <lineage>
        <taxon>Eukaryota</taxon>
        <taxon>Viridiplantae</taxon>
        <taxon>Streptophyta</taxon>
        <taxon>Embryophyta</taxon>
        <taxon>Tracheophyta</taxon>
        <taxon>Spermatophyta</taxon>
        <taxon>Magnoliopsida</taxon>
        <taxon>Liliopsida</taxon>
        <taxon>Poales</taxon>
        <taxon>Poaceae</taxon>
        <taxon>BOP clade</taxon>
        <taxon>Pooideae</taxon>
        <taxon>Triticodae</taxon>
        <taxon>Triticeae</taxon>
        <taxon>Triticinae</taxon>
        <taxon>Aegilops</taxon>
    </lineage>
</organism>
<accession>A0A453A2Z5</accession>
<feature type="region of interest" description="Disordered" evidence="1">
    <location>
        <begin position="1"/>
        <end position="82"/>
    </location>
</feature>
<dbReference type="AlphaFoldDB" id="A0A453A2Z5"/>
<reference evidence="3" key="2">
    <citation type="journal article" date="2017" name="Nat. Plants">
        <title>The Aegilops tauschii genome reveals multiple impacts of transposons.</title>
        <authorList>
            <person name="Zhao G."/>
            <person name="Zou C."/>
            <person name="Li K."/>
            <person name="Wang K."/>
            <person name="Li T."/>
            <person name="Gao L."/>
            <person name="Zhang X."/>
            <person name="Wang H."/>
            <person name="Yang Z."/>
            <person name="Liu X."/>
            <person name="Jiang W."/>
            <person name="Mao L."/>
            <person name="Kong X."/>
            <person name="Jiao Y."/>
            <person name="Jia J."/>
        </authorList>
    </citation>
    <scope>NUCLEOTIDE SEQUENCE [LARGE SCALE GENOMIC DNA]</scope>
    <source>
        <strain evidence="3">cv. AL8/78</strain>
    </source>
</reference>
<evidence type="ECO:0000256" key="1">
    <source>
        <dbReference type="SAM" id="MobiDB-lite"/>
    </source>
</evidence>
<sequence>AWQLNGPGSKERSIPRPNEIDSIRGPAPARRKSQGERKVRRAFRCGGPPEIPQRRQPTTHHSQVSQVPSRRRRHQQQRGRDG</sequence>
<reference evidence="2" key="5">
    <citation type="journal article" date="2021" name="G3 (Bethesda)">
        <title>Aegilops tauschii genome assembly Aet v5.0 features greater sequence contiguity and improved annotation.</title>
        <authorList>
            <person name="Wang L."/>
            <person name="Zhu T."/>
            <person name="Rodriguez J.C."/>
            <person name="Deal K.R."/>
            <person name="Dubcovsky J."/>
            <person name="McGuire P.E."/>
            <person name="Lux T."/>
            <person name="Spannagl M."/>
            <person name="Mayer K.F.X."/>
            <person name="Baldrich P."/>
            <person name="Meyers B.C."/>
            <person name="Huo N."/>
            <person name="Gu Y.Q."/>
            <person name="Zhou H."/>
            <person name="Devos K.M."/>
            <person name="Bennetzen J.L."/>
            <person name="Unver T."/>
            <person name="Budak H."/>
            <person name="Gulick P.J."/>
            <person name="Galiba G."/>
            <person name="Kalapos B."/>
            <person name="Nelson D.R."/>
            <person name="Li P."/>
            <person name="You F.M."/>
            <person name="Luo M.C."/>
            <person name="Dvorak J."/>
        </authorList>
    </citation>
    <scope>NUCLEOTIDE SEQUENCE [LARGE SCALE GENOMIC DNA]</scope>
    <source>
        <strain evidence="2">cv. AL8/78</strain>
    </source>
</reference>
<dbReference type="Gramene" id="AET1Gv21018100.9">
    <property type="protein sequence ID" value="AET1Gv21018100.9"/>
    <property type="gene ID" value="AET1Gv21018100"/>
</dbReference>
<feature type="compositionally biased region" description="Basic and acidic residues" evidence="1">
    <location>
        <begin position="9"/>
        <end position="22"/>
    </location>
</feature>
<name>A0A453A2Z5_AEGTS</name>
<dbReference type="Proteomes" id="UP000015105">
    <property type="component" value="Chromosome 1D"/>
</dbReference>
<reference evidence="3" key="1">
    <citation type="journal article" date="2014" name="Science">
        <title>Ancient hybridizations among the ancestral genomes of bread wheat.</title>
        <authorList>
            <consortium name="International Wheat Genome Sequencing Consortium,"/>
            <person name="Marcussen T."/>
            <person name="Sandve S.R."/>
            <person name="Heier L."/>
            <person name="Spannagl M."/>
            <person name="Pfeifer M."/>
            <person name="Jakobsen K.S."/>
            <person name="Wulff B.B."/>
            <person name="Steuernagel B."/>
            <person name="Mayer K.F."/>
            <person name="Olsen O.A."/>
        </authorList>
    </citation>
    <scope>NUCLEOTIDE SEQUENCE [LARGE SCALE GENOMIC DNA]</scope>
    <source>
        <strain evidence="3">cv. AL8/78</strain>
    </source>
</reference>
<evidence type="ECO:0000313" key="2">
    <source>
        <dbReference type="EnsemblPlants" id="AET1Gv21018100.9"/>
    </source>
</evidence>
<reference evidence="2" key="4">
    <citation type="submission" date="2019-03" db="UniProtKB">
        <authorList>
            <consortium name="EnsemblPlants"/>
        </authorList>
    </citation>
    <scope>IDENTIFICATION</scope>
</reference>
<evidence type="ECO:0000313" key="3">
    <source>
        <dbReference type="Proteomes" id="UP000015105"/>
    </source>
</evidence>